<dbReference type="GO" id="GO:0004553">
    <property type="term" value="F:hydrolase activity, hydrolyzing O-glycosyl compounds"/>
    <property type="evidence" value="ECO:0007669"/>
    <property type="project" value="InterPro"/>
</dbReference>
<keyword evidence="4" id="KW-0961">Cell wall biogenesis/degradation</keyword>
<dbReference type="CDD" id="cd14485">
    <property type="entry name" value="mltA_like_LT_A"/>
    <property type="match status" value="1"/>
</dbReference>
<dbReference type="PANTHER" id="PTHR30124:SF0">
    <property type="entry name" value="MEMBRANE-BOUND LYTIC MUREIN TRANSGLYCOSYLASE A"/>
    <property type="match status" value="1"/>
</dbReference>
<reference evidence="8 9" key="1">
    <citation type="submission" date="2016-03" db="EMBL/GenBank/DDBJ databases">
        <title>Draft genome sequence of Gluconobacter cerinus strain CECT 9110.</title>
        <authorList>
            <person name="Sainz F."/>
            <person name="Mas A."/>
            <person name="Torija M.J."/>
        </authorList>
    </citation>
    <scope>NUCLEOTIDE SEQUENCE [LARGE SCALE GENOMIC DNA]</scope>
    <source>
        <strain evidence="8 9">CECT 9110</strain>
    </source>
</reference>
<dbReference type="PATRIC" id="fig|38307.3.peg.1220"/>
<proteinExistence type="predicted"/>
<dbReference type="AlphaFoldDB" id="A0A1B6VNA3"/>
<accession>A0A1B6VNA3</accession>
<evidence type="ECO:0000259" key="7">
    <source>
        <dbReference type="SMART" id="SM00925"/>
    </source>
</evidence>
<dbReference type="InterPro" id="IPR036908">
    <property type="entry name" value="RlpA-like_sf"/>
</dbReference>
<dbReference type="Pfam" id="PF06725">
    <property type="entry name" value="3D"/>
    <property type="match status" value="1"/>
</dbReference>
<dbReference type="GO" id="GO:0009253">
    <property type="term" value="P:peptidoglycan catabolic process"/>
    <property type="evidence" value="ECO:0007669"/>
    <property type="project" value="TreeGrafter"/>
</dbReference>
<feature type="signal peptide" evidence="6">
    <location>
        <begin position="1"/>
        <end position="24"/>
    </location>
</feature>
<dbReference type="GO" id="GO:0008933">
    <property type="term" value="F:peptidoglycan lytic transglycosylase activity"/>
    <property type="evidence" value="ECO:0007669"/>
    <property type="project" value="TreeGrafter"/>
</dbReference>
<evidence type="ECO:0000256" key="4">
    <source>
        <dbReference type="ARBA" id="ARBA00023316"/>
    </source>
</evidence>
<dbReference type="GO" id="GO:0009254">
    <property type="term" value="P:peptidoglycan turnover"/>
    <property type="evidence" value="ECO:0007669"/>
    <property type="project" value="InterPro"/>
</dbReference>
<comment type="caution">
    <text evidence="8">The sequence shown here is derived from an EMBL/GenBank/DDBJ whole genome shotgun (WGS) entry which is preliminary data.</text>
</comment>
<dbReference type="InterPro" id="IPR010611">
    <property type="entry name" value="3D_dom"/>
</dbReference>
<keyword evidence="6" id="KW-0732">Signal</keyword>
<evidence type="ECO:0000256" key="1">
    <source>
        <dbReference type="ARBA" id="ARBA00001420"/>
    </source>
</evidence>
<evidence type="ECO:0000313" key="9">
    <source>
        <dbReference type="Proteomes" id="UP000077786"/>
    </source>
</evidence>
<dbReference type="PROSITE" id="PS51257">
    <property type="entry name" value="PROKAR_LIPOPROTEIN"/>
    <property type="match status" value="1"/>
</dbReference>
<sequence length="394" mass="42891">MRHRAQPENSSFIMKKLLSLAALAMLAGCTTSNEPSSSVSLTPVGFDALAGWDREDFASLLPVLRQECHRLTQLPPETPLGGAETLPYGRQVGDWSGACAGLESAADAKSYLQTWFQPYEADTKAFYTGYFEPQIEASLTREGPYQTPLYGRPADLVRAKATNGQMVTGRWENGQFKPYYDRAQIDGGALAGRGLEIAWLKSPVDLFFLQIQGSGRLILPDGSQIRAGYDGKNGQPYVPLGRVLVQDNELAPSAVSMESIRAWLEAHPDRMMAMMERNPNYVFFRKDTGSLAQGATGAFGVPLTAGRSVAIDRSIVPFATPLWVETKLPDAKGQPAPWQHLVFAQDIGTDIKGAGRADLFTGWGAFAQYVAGNLHENGRMVILLPRPPADSPTP</sequence>
<keyword evidence="3" id="KW-0456">Lyase</keyword>
<evidence type="ECO:0000256" key="6">
    <source>
        <dbReference type="SAM" id="SignalP"/>
    </source>
</evidence>
<dbReference type="SMART" id="SM00925">
    <property type="entry name" value="MltA"/>
    <property type="match status" value="1"/>
</dbReference>
<comment type="catalytic activity">
    <reaction evidence="1">
        <text>Exolytic cleavage of the (1-&gt;4)-beta-glycosidic linkage between N-acetylmuramic acid (MurNAc) and N-acetylglucosamine (GlcNAc) residues in peptidoglycan, from either the reducing or the non-reducing ends of the peptidoglycan chains, with concomitant formation of a 1,6-anhydrobond in the MurNAc residue.</text>
        <dbReference type="EC" id="4.2.2.n1"/>
    </reaction>
</comment>
<dbReference type="SUPFAM" id="SSF50685">
    <property type="entry name" value="Barwin-like endoglucanases"/>
    <property type="match status" value="1"/>
</dbReference>
<feature type="chain" id="PRO_5008590310" description="peptidoglycan lytic exotransglycosylase" evidence="6">
    <location>
        <begin position="25"/>
        <end position="394"/>
    </location>
</feature>
<dbReference type="Proteomes" id="UP000077786">
    <property type="component" value="Unassembled WGS sequence"/>
</dbReference>
<dbReference type="CDD" id="cd14668">
    <property type="entry name" value="mlta_B"/>
    <property type="match status" value="1"/>
</dbReference>
<dbReference type="Pfam" id="PF03562">
    <property type="entry name" value="MltA"/>
    <property type="match status" value="1"/>
</dbReference>
<protein>
    <recommendedName>
        <fullName evidence="2">peptidoglycan lytic exotransglycosylase</fullName>
        <ecNumber evidence="2">4.2.2.n1</ecNumber>
    </recommendedName>
    <alternativeName>
        <fullName evidence="5">Murein hydrolase A</fullName>
    </alternativeName>
</protein>
<name>A0A1B6VNA3_9PROT</name>
<dbReference type="InterPro" id="IPR026044">
    <property type="entry name" value="MltA"/>
</dbReference>
<evidence type="ECO:0000256" key="3">
    <source>
        <dbReference type="ARBA" id="ARBA00023239"/>
    </source>
</evidence>
<evidence type="ECO:0000256" key="2">
    <source>
        <dbReference type="ARBA" id="ARBA00012587"/>
    </source>
</evidence>
<dbReference type="GO" id="GO:0019867">
    <property type="term" value="C:outer membrane"/>
    <property type="evidence" value="ECO:0007669"/>
    <property type="project" value="InterPro"/>
</dbReference>
<dbReference type="Gene3D" id="2.40.40.10">
    <property type="entry name" value="RlpA-like domain"/>
    <property type="match status" value="1"/>
</dbReference>
<gene>
    <name evidence="8" type="ORF">A0123_01183</name>
</gene>
<evidence type="ECO:0000256" key="5">
    <source>
        <dbReference type="ARBA" id="ARBA00030918"/>
    </source>
</evidence>
<feature type="domain" description="Lytic transglycosylase MltA" evidence="7">
    <location>
        <begin position="134"/>
        <end position="285"/>
    </location>
</feature>
<dbReference type="InterPro" id="IPR005300">
    <property type="entry name" value="MltA_B"/>
</dbReference>
<organism evidence="8 9">
    <name type="scientific">Gluconobacter cerinus</name>
    <dbReference type="NCBI Taxonomy" id="38307"/>
    <lineage>
        <taxon>Bacteria</taxon>
        <taxon>Pseudomonadati</taxon>
        <taxon>Pseudomonadota</taxon>
        <taxon>Alphaproteobacteria</taxon>
        <taxon>Acetobacterales</taxon>
        <taxon>Acetobacteraceae</taxon>
        <taxon>Gluconobacter</taxon>
    </lineage>
</organism>
<dbReference type="GO" id="GO:0071555">
    <property type="term" value="P:cell wall organization"/>
    <property type="evidence" value="ECO:0007669"/>
    <property type="project" value="UniProtKB-KW"/>
</dbReference>
<dbReference type="Gene3D" id="2.40.240.50">
    <property type="entry name" value="Barwin-like endoglucanases"/>
    <property type="match status" value="1"/>
</dbReference>
<dbReference type="PIRSF" id="PIRSF019422">
    <property type="entry name" value="MltA"/>
    <property type="match status" value="1"/>
</dbReference>
<dbReference type="EC" id="4.2.2.n1" evidence="2"/>
<dbReference type="EMBL" id="LUTU01000005">
    <property type="protein sequence ID" value="OAJ68477.1"/>
    <property type="molecule type" value="Genomic_DNA"/>
</dbReference>
<evidence type="ECO:0000313" key="8">
    <source>
        <dbReference type="EMBL" id="OAJ68477.1"/>
    </source>
</evidence>
<dbReference type="PANTHER" id="PTHR30124">
    <property type="entry name" value="MEMBRANE-BOUND LYTIC MUREIN TRANSGLYCOSYLASE A"/>
    <property type="match status" value="1"/>
</dbReference>